<dbReference type="Proteomes" id="UP000315471">
    <property type="component" value="Unassembled WGS sequence"/>
</dbReference>
<dbReference type="InterPro" id="IPR015943">
    <property type="entry name" value="WD40/YVTN_repeat-like_dom_sf"/>
</dbReference>
<dbReference type="PANTHER" id="PTHR34512:SF30">
    <property type="entry name" value="OUTER MEMBRANE PROTEIN ASSEMBLY FACTOR BAMB"/>
    <property type="match status" value="1"/>
</dbReference>
<evidence type="ECO:0000256" key="1">
    <source>
        <dbReference type="SAM" id="SignalP"/>
    </source>
</evidence>
<organism evidence="3 4">
    <name type="scientific">Novipirellula aureliae</name>
    <dbReference type="NCBI Taxonomy" id="2527966"/>
    <lineage>
        <taxon>Bacteria</taxon>
        <taxon>Pseudomonadati</taxon>
        <taxon>Planctomycetota</taxon>
        <taxon>Planctomycetia</taxon>
        <taxon>Pirellulales</taxon>
        <taxon>Pirellulaceae</taxon>
        <taxon>Novipirellula</taxon>
    </lineage>
</organism>
<dbReference type="Pfam" id="PF13360">
    <property type="entry name" value="PQQ_2"/>
    <property type="match status" value="1"/>
</dbReference>
<name>A0A5C6DI16_9BACT</name>
<feature type="chain" id="PRO_5022802644" evidence="1">
    <location>
        <begin position="23"/>
        <end position="431"/>
    </location>
</feature>
<dbReference type="EMBL" id="SJPY01000009">
    <property type="protein sequence ID" value="TWU35694.1"/>
    <property type="molecule type" value="Genomic_DNA"/>
</dbReference>
<keyword evidence="4" id="KW-1185">Reference proteome</keyword>
<dbReference type="Gene3D" id="2.130.10.10">
    <property type="entry name" value="YVTN repeat-like/Quinoprotein amine dehydrogenase"/>
    <property type="match status" value="2"/>
</dbReference>
<feature type="domain" description="Pyrrolo-quinoline quinone repeat" evidence="2">
    <location>
        <begin position="98"/>
        <end position="347"/>
    </location>
</feature>
<dbReference type="InterPro" id="IPR018391">
    <property type="entry name" value="PQQ_b-propeller_rpt"/>
</dbReference>
<proteinExistence type="predicted"/>
<protein>
    <submittedName>
        <fullName evidence="3">Outer membrane biogenesis protein BamB</fullName>
    </submittedName>
</protein>
<comment type="caution">
    <text evidence="3">The sequence shown here is derived from an EMBL/GenBank/DDBJ whole genome shotgun (WGS) entry which is preliminary data.</text>
</comment>
<dbReference type="RefSeq" id="WP_146602230.1">
    <property type="nucleotide sequence ID" value="NZ_SJPY01000009.1"/>
</dbReference>
<dbReference type="SUPFAM" id="SSF50998">
    <property type="entry name" value="Quinoprotein alcohol dehydrogenase-like"/>
    <property type="match status" value="1"/>
</dbReference>
<dbReference type="InterPro" id="IPR011047">
    <property type="entry name" value="Quinoprotein_ADH-like_sf"/>
</dbReference>
<keyword evidence="1" id="KW-0732">Signal</keyword>
<dbReference type="AlphaFoldDB" id="A0A5C6DI16"/>
<sequence precursor="true">MNRSLTFLLLILSLFLPKVSTAADWPRFRGNDGDGDGADSKIPLSWSETENLAWRTALPGPGSSSPVVWGDRVFVTCYSGYGVASETTGSKENLKRHLVCVNLSDGKSLWTKTVAAEMPEDDSHGYITEHGYASNTPVTDGNQVFVFFGKSGVLAFDMDGNEQWRVGVGKESSNRRWGSAASPVLYKDMVIVNASEESRAILALDKKTGREVWKSEANSLELAYGTPLIVELSDATAELVISVPGEVWGLNPDTGKLKWYAETNLTGNICPSVIAHDGIVYTFGGYRSAGSHAIRAGGKDDVTDTHMVWSSRESSYVATPLLHEGHLYWIDDRGQAHCLDAKTGESVYRERVPDLSGSGKPVYASPVRVGDRLYVLSRYQGTFVLPAKPTFEILSTNRFESDESDSSGTPAIAGDRMVLRSGRYLYCISEM</sequence>
<accession>A0A5C6DI16</accession>
<dbReference type="PANTHER" id="PTHR34512">
    <property type="entry name" value="CELL SURFACE PROTEIN"/>
    <property type="match status" value="1"/>
</dbReference>
<evidence type="ECO:0000259" key="2">
    <source>
        <dbReference type="Pfam" id="PF13360"/>
    </source>
</evidence>
<gene>
    <name evidence="3" type="ORF">Q31b_51290</name>
</gene>
<dbReference type="OrthoDB" id="244732at2"/>
<dbReference type="SMART" id="SM00564">
    <property type="entry name" value="PQQ"/>
    <property type="match status" value="4"/>
</dbReference>
<evidence type="ECO:0000313" key="4">
    <source>
        <dbReference type="Proteomes" id="UP000315471"/>
    </source>
</evidence>
<dbReference type="InterPro" id="IPR002372">
    <property type="entry name" value="PQQ_rpt_dom"/>
</dbReference>
<evidence type="ECO:0000313" key="3">
    <source>
        <dbReference type="EMBL" id="TWU35694.1"/>
    </source>
</evidence>
<feature type="signal peptide" evidence="1">
    <location>
        <begin position="1"/>
        <end position="22"/>
    </location>
</feature>
<reference evidence="3 4" key="1">
    <citation type="submission" date="2019-02" db="EMBL/GenBank/DDBJ databases">
        <title>Deep-cultivation of Planctomycetes and their phenomic and genomic characterization uncovers novel biology.</title>
        <authorList>
            <person name="Wiegand S."/>
            <person name="Jogler M."/>
            <person name="Boedeker C."/>
            <person name="Pinto D."/>
            <person name="Vollmers J."/>
            <person name="Rivas-Marin E."/>
            <person name="Kohn T."/>
            <person name="Peeters S.H."/>
            <person name="Heuer A."/>
            <person name="Rast P."/>
            <person name="Oberbeckmann S."/>
            <person name="Bunk B."/>
            <person name="Jeske O."/>
            <person name="Meyerdierks A."/>
            <person name="Storesund J.E."/>
            <person name="Kallscheuer N."/>
            <person name="Luecker S."/>
            <person name="Lage O.M."/>
            <person name="Pohl T."/>
            <person name="Merkel B.J."/>
            <person name="Hornburger P."/>
            <person name="Mueller R.-W."/>
            <person name="Bruemmer F."/>
            <person name="Labrenz M."/>
            <person name="Spormann A.M."/>
            <person name="Op Den Camp H."/>
            <person name="Overmann J."/>
            <person name="Amann R."/>
            <person name="Jetten M.S.M."/>
            <person name="Mascher T."/>
            <person name="Medema M.H."/>
            <person name="Devos D.P."/>
            <person name="Kaster A.-K."/>
            <person name="Ovreas L."/>
            <person name="Rohde M."/>
            <person name="Galperin M.Y."/>
            <person name="Jogler C."/>
        </authorList>
    </citation>
    <scope>NUCLEOTIDE SEQUENCE [LARGE SCALE GENOMIC DNA]</scope>
    <source>
        <strain evidence="3 4">Q31b</strain>
    </source>
</reference>